<keyword evidence="5" id="KW-0067">ATP-binding</keyword>
<evidence type="ECO:0000259" key="12">
    <source>
        <dbReference type="PROSITE" id="PS50929"/>
    </source>
</evidence>
<sequence length="855" mass="96086">MSTADPALIEATQVVHYVTPWAVLVCFFGCQCVDGFLLQRPKKHSTSRLRRFSAICLSGVLFTTEIGQGITYLIQAAKQPEWYASQDSIVYVLFSFLAYGTLATSLLETKFPIWRHFAITWTIALICEIFITSLALTTPKLRSSFELARLCCSILRSFVLVTLLASQAYFAITLRQRWTIGNQPFESQALLGNGHTNARQNTLNPQSSDGQDTDEESDFDSDSEDPEADKKLKRDRKKRLQEYGNWAQYLKEYKIFVPLIWPSGNRVVQACLAVVGVAMLAQRVLVVLIPRQLGILTDQLTHMANTGIMPWKALGLWALFYFLGSGAGITNIRQFATLPVQNYAYKAIGSYAFQHIMMLSMNFHNEKNSGELIDAIEKGQSMEQVITLIFFEIVPTVTDLMVAIGYVYSLFDIYMMTIVLFVTVSYIAIGTRLATWSVKPRRSLNDAVRTNTKNIVEAVTNWTTVSHFHRMPYECRRVDESLDKINQAEWNWQISMYSGRTLQAAIMVVGRVGAATLAAYRISQGTARVGQFVTLMSYWGSIEEPLTTISGQVRYISRMLTDSERLLQLLQTKPTVVERDNPYTLYFKSGEVRFDHVGFSYDARKPTIQDMSFTVKPGQTVALVGETGGGKSTLLKLLYRYFDVNDGSIRIDGQDIRDVTLESLRNSFGMVPQDPSLFNITIMENIRYARLDASDEEVKDACRAAAIHDKIESFPDRYKSQVGERGVKLSGGEMQRVAIARAILRQPKIVLLDEATSMIDAETEALIQQALKRLTAGRTTFVVAHRLSTIQHADVILVVGDGKIVESGSHEELFERKGGKYAALWSRQLNKTSEGLRRNAQGGDEDLLDLSDDTE</sequence>
<keyword evidence="7 10" id="KW-0472">Membrane</keyword>
<comment type="caution">
    <text evidence="13">The sequence shown here is derived from an EMBL/GenBank/DDBJ whole genome shotgun (WGS) entry which is preliminary data.</text>
</comment>
<dbReference type="PROSITE" id="PS50929">
    <property type="entry name" value="ABC_TM1F"/>
    <property type="match status" value="1"/>
</dbReference>
<evidence type="ECO:0000256" key="8">
    <source>
        <dbReference type="ARBA" id="ARBA00024363"/>
    </source>
</evidence>
<keyword evidence="4" id="KW-0547">Nucleotide-binding</keyword>
<evidence type="ECO:0000256" key="1">
    <source>
        <dbReference type="ARBA" id="ARBA00004141"/>
    </source>
</evidence>
<proteinExistence type="inferred from homology"/>
<dbReference type="SUPFAM" id="SSF90123">
    <property type="entry name" value="ABC transporter transmembrane region"/>
    <property type="match status" value="1"/>
</dbReference>
<dbReference type="Proteomes" id="UP000799441">
    <property type="component" value="Unassembled WGS sequence"/>
</dbReference>
<feature type="transmembrane region" description="Helical" evidence="10">
    <location>
        <begin position="113"/>
        <end position="135"/>
    </location>
</feature>
<dbReference type="GO" id="GO:0005524">
    <property type="term" value="F:ATP binding"/>
    <property type="evidence" value="ECO:0007669"/>
    <property type="project" value="UniProtKB-KW"/>
</dbReference>
<dbReference type="CDD" id="cd18583">
    <property type="entry name" value="ABC_6TM_HMT1"/>
    <property type="match status" value="1"/>
</dbReference>
<feature type="compositionally biased region" description="Acidic residues" evidence="9">
    <location>
        <begin position="843"/>
        <end position="855"/>
    </location>
</feature>
<dbReference type="SUPFAM" id="SSF52540">
    <property type="entry name" value="P-loop containing nucleoside triphosphate hydrolases"/>
    <property type="match status" value="1"/>
</dbReference>
<keyword evidence="6 10" id="KW-1133">Transmembrane helix</keyword>
<keyword evidence="2" id="KW-0813">Transport</keyword>
<feature type="compositionally biased region" description="Acidic residues" evidence="9">
    <location>
        <begin position="211"/>
        <end position="227"/>
    </location>
</feature>
<feature type="compositionally biased region" description="Polar residues" evidence="9">
    <location>
        <begin position="196"/>
        <end position="210"/>
    </location>
</feature>
<evidence type="ECO:0000256" key="10">
    <source>
        <dbReference type="SAM" id="Phobius"/>
    </source>
</evidence>
<name>A0A9P4Q0U8_9PEZI</name>
<feature type="transmembrane region" description="Helical" evidence="10">
    <location>
        <begin position="147"/>
        <end position="172"/>
    </location>
</feature>
<dbReference type="Pfam" id="PF00664">
    <property type="entry name" value="ABC_membrane"/>
    <property type="match status" value="1"/>
</dbReference>
<evidence type="ECO:0000256" key="6">
    <source>
        <dbReference type="ARBA" id="ARBA00022989"/>
    </source>
</evidence>
<feature type="transmembrane region" description="Helical" evidence="10">
    <location>
        <begin position="88"/>
        <end position="107"/>
    </location>
</feature>
<dbReference type="GO" id="GO:0005774">
    <property type="term" value="C:vacuolar membrane"/>
    <property type="evidence" value="ECO:0007669"/>
    <property type="project" value="TreeGrafter"/>
</dbReference>
<dbReference type="SMART" id="SM00382">
    <property type="entry name" value="AAA"/>
    <property type="match status" value="1"/>
</dbReference>
<dbReference type="GO" id="GO:0016887">
    <property type="term" value="F:ATP hydrolysis activity"/>
    <property type="evidence" value="ECO:0007669"/>
    <property type="project" value="InterPro"/>
</dbReference>
<feature type="region of interest" description="Disordered" evidence="9">
    <location>
        <begin position="196"/>
        <end position="234"/>
    </location>
</feature>
<dbReference type="InterPro" id="IPR017871">
    <property type="entry name" value="ABC_transporter-like_CS"/>
</dbReference>
<dbReference type="Gene3D" id="3.40.50.300">
    <property type="entry name" value="P-loop containing nucleotide triphosphate hydrolases"/>
    <property type="match status" value="1"/>
</dbReference>
<dbReference type="InterPro" id="IPR027417">
    <property type="entry name" value="P-loop_NTPase"/>
</dbReference>
<dbReference type="InterPro" id="IPR039421">
    <property type="entry name" value="Type_1_exporter"/>
</dbReference>
<dbReference type="InterPro" id="IPR003439">
    <property type="entry name" value="ABC_transporter-like_ATP-bd"/>
</dbReference>
<dbReference type="InterPro" id="IPR011527">
    <property type="entry name" value="ABC1_TM_dom"/>
</dbReference>
<evidence type="ECO:0000313" key="13">
    <source>
        <dbReference type="EMBL" id="KAF2716406.1"/>
    </source>
</evidence>
<dbReference type="PANTHER" id="PTHR24221:SF651">
    <property type="entry name" value="HEAVY METAL TOLERANCE PROTEIN"/>
    <property type="match status" value="1"/>
</dbReference>
<reference evidence="13" key="1">
    <citation type="journal article" date="2020" name="Stud. Mycol.">
        <title>101 Dothideomycetes genomes: a test case for predicting lifestyles and emergence of pathogens.</title>
        <authorList>
            <person name="Haridas S."/>
            <person name="Albert R."/>
            <person name="Binder M."/>
            <person name="Bloem J."/>
            <person name="Labutti K."/>
            <person name="Salamov A."/>
            <person name="Andreopoulos B."/>
            <person name="Baker S."/>
            <person name="Barry K."/>
            <person name="Bills G."/>
            <person name="Bluhm B."/>
            <person name="Cannon C."/>
            <person name="Castanera R."/>
            <person name="Culley D."/>
            <person name="Daum C."/>
            <person name="Ezra D."/>
            <person name="Gonzalez J."/>
            <person name="Henrissat B."/>
            <person name="Kuo A."/>
            <person name="Liang C."/>
            <person name="Lipzen A."/>
            <person name="Lutzoni F."/>
            <person name="Magnuson J."/>
            <person name="Mondo S."/>
            <person name="Nolan M."/>
            <person name="Ohm R."/>
            <person name="Pangilinan J."/>
            <person name="Park H.-J."/>
            <person name="Ramirez L."/>
            <person name="Alfaro M."/>
            <person name="Sun H."/>
            <person name="Tritt A."/>
            <person name="Yoshinaga Y."/>
            <person name="Zwiers L.-H."/>
            <person name="Turgeon B."/>
            <person name="Goodwin S."/>
            <person name="Spatafora J."/>
            <person name="Crous P."/>
            <person name="Grigoriev I."/>
        </authorList>
    </citation>
    <scope>NUCLEOTIDE SEQUENCE</scope>
    <source>
        <strain evidence="13">CBS 116435</strain>
    </source>
</reference>
<evidence type="ECO:0000256" key="2">
    <source>
        <dbReference type="ARBA" id="ARBA00022448"/>
    </source>
</evidence>
<evidence type="ECO:0000256" key="9">
    <source>
        <dbReference type="SAM" id="MobiDB-lite"/>
    </source>
</evidence>
<feature type="transmembrane region" description="Helical" evidence="10">
    <location>
        <begin position="413"/>
        <end position="434"/>
    </location>
</feature>
<evidence type="ECO:0000256" key="5">
    <source>
        <dbReference type="ARBA" id="ARBA00022840"/>
    </source>
</evidence>
<dbReference type="Gene3D" id="1.20.1560.10">
    <property type="entry name" value="ABC transporter type 1, transmembrane domain"/>
    <property type="match status" value="1"/>
</dbReference>
<accession>A0A9P4Q0U8</accession>
<dbReference type="OrthoDB" id="6500128at2759"/>
<dbReference type="PROSITE" id="PS00211">
    <property type="entry name" value="ABC_TRANSPORTER_1"/>
    <property type="match status" value="1"/>
</dbReference>
<feature type="region of interest" description="Disordered" evidence="9">
    <location>
        <begin position="835"/>
        <end position="855"/>
    </location>
</feature>
<comment type="subcellular location">
    <subcellularLocation>
        <location evidence="1">Membrane</location>
        <topology evidence="1">Multi-pass membrane protein</topology>
    </subcellularLocation>
</comment>
<gene>
    <name evidence="13" type="ORF">K431DRAFT_279028</name>
</gene>
<evidence type="ECO:0000256" key="7">
    <source>
        <dbReference type="ARBA" id="ARBA00023136"/>
    </source>
</evidence>
<evidence type="ECO:0000256" key="3">
    <source>
        <dbReference type="ARBA" id="ARBA00022692"/>
    </source>
</evidence>
<keyword evidence="3 10" id="KW-0812">Transmembrane</keyword>
<organism evidence="13 14">
    <name type="scientific">Polychaeton citri CBS 116435</name>
    <dbReference type="NCBI Taxonomy" id="1314669"/>
    <lineage>
        <taxon>Eukaryota</taxon>
        <taxon>Fungi</taxon>
        <taxon>Dikarya</taxon>
        <taxon>Ascomycota</taxon>
        <taxon>Pezizomycotina</taxon>
        <taxon>Dothideomycetes</taxon>
        <taxon>Dothideomycetidae</taxon>
        <taxon>Capnodiales</taxon>
        <taxon>Capnodiaceae</taxon>
        <taxon>Polychaeton</taxon>
    </lineage>
</organism>
<dbReference type="PANTHER" id="PTHR24221">
    <property type="entry name" value="ATP-BINDING CASSETTE SUB-FAMILY B"/>
    <property type="match status" value="1"/>
</dbReference>
<comment type="similarity">
    <text evidence="8">Belongs to the ABC transporter superfamily. ABCB family. Heavy Metal importer (TC 3.A.1.210) subfamily.</text>
</comment>
<dbReference type="AlphaFoldDB" id="A0A9P4Q0U8"/>
<feature type="transmembrane region" description="Helical" evidence="10">
    <location>
        <begin position="385"/>
        <end position="407"/>
    </location>
</feature>
<dbReference type="InterPro" id="IPR003593">
    <property type="entry name" value="AAA+_ATPase"/>
</dbReference>
<evidence type="ECO:0000313" key="14">
    <source>
        <dbReference type="Proteomes" id="UP000799441"/>
    </source>
</evidence>
<dbReference type="GO" id="GO:0140359">
    <property type="term" value="F:ABC-type transporter activity"/>
    <property type="evidence" value="ECO:0007669"/>
    <property type="project" value="InterPro"/>
</dbReference>
<keyword evidence="14" id="KW-1185">Reference proteome</keyword>
<dbReference type="PROSITE" id="PS50893">
    <property type="entry name" value="ABC_TRANSPORTER_2"/>
    <property type="match status" value="1"/>
</dbReference>
<dbReference type="Pfam" id="PF00005">
    <property type="entry name" value="ABC_tran"/>
    <property type="match status" value="1"/>
</dbReference>
<feature type="domain" description="ABC transporter" evidence="11">
    <location>
        <begin position="592"/>
        <end position="826"/>
    </location>
</feature>
<feature type="transmembrane region" description="Helical" evidence="10">
    <location>
        <begin position="20"/>
        <end position="38"/>
    </location>
</feature>
<feature type="domain" description="ABC transmembrane type-1" evidence="12">
    <location>
        <begin position="273"/>
        <end position="558"/>
    </location>
</feature>
<dbReference type="FunFam" id="3.40.50.300:FF:000287">
    <property type="entry name" value="Multidrug ABC transporter ATP-binding protein"/>
    <property type="match status" value="1"/>
</dbReference>
<dbReference type="EMBL" id="MU003877">
    <property type="protein sequence ID" value="KAF2716406.1"/>
    <property type="molecule type" value="Genomic_DNA"/>
</dbReference>
<dbReference type="InterPro" id="IPR036640">
    <property type="entry name" value="ABC1_TM_sf"/>
</dbReference>
<protein>
    <submittedName>
        <fullName evidence="13">ABC transporter</fullName>
    </submittedName>
</protein>
<feature type="transmembrane region" description="Helical" evidence="10">
    <location>
        <begin position="311"/>
        <end position="332"/>
    </location>
</feature>
<evidence type="ECO:0000259" key="11">
    <source>
        <dbReference type="PROSITE" id="PS50893"/>
    </source>
</evidence>
<evidence type="ECO:0000256" key="4">
    <source>
        <dbReference type="ARBA" id="ARBA00022741"/>
    </source>
</evidence>